<dbReference type="OrthoDB" id="2922at2"/>
<evidence type="ECO:0000313" key="6">
    <source>
        <dbReference type="Proteomes" id="UP000243547"/>
    </source>
</evidence>
<comment type="subcellular location">
    <subcellularLocation>
        <location evidence="1">Encapsulin nanocompartment</location>
    </subcellularLocation>
</comment>
<dbReference type="AlphaFoldDB" id="A0A1M6MPT3"/>
<comment type="similarity">
    <text evidence="2">Belongs to the encapsulin family. Family 1 subfamily.</text>
</comment>
<evidence type="ECO:0000256" key="2">
    <source>
        <dbReference type="ARBA" id="ARBA00033743"/>
    </source>
</evidence>
<keyword evidence="3" id="KW-1284">Encapsulin nanocompartment</keyword>
<reference evidence="6" key="1">
    <citation type="submission" date="2016-11" db="EMBL/GenBank/DDBJ databases">
        <authorList>
            <person name="Varghese N."/>
            <person name="Submissions S."/>
        </authorList>
    </citation>
    <scope>NUCLEOTIDE SEQUENCE [LARGE SCALE GENOMIC DNA]</scope>
    <source>
        <strain evidence="6">DSM 14826</strain>
    </source>
</reference>
<dbReference type="PANTHER" id="PTHR37165">
    <property type="entry name" value="PEPTIDASE U56 FAMILY"/>
    <property type="match status" value="1"/>
</dbReference>
<evidence type="ECO:0000256" key="3">
    <source>
        <dbReference type="ARBA" id="ARBA00033787"/>
    </source>
</evidence>
<dbReference type="PANTHER" id="PTHR37165:SF1">
    <property type="entry name" value="TYPE 1 ENCAPSULIN SHELL PROTEIN"/>
    <property type="match status" value="1"/>
</dbReference>
<accession>A0A1M6MPT3</accession>
<dbReference type="Pfam" id="PF04454">
    <property type="entry name" value="Linocin_M18"/>
    <property type="match status" value="1"/>
</dbReference>
<dbReference type="Proteomes" id="UP000243547">
    <property type="component" value="Unassembled WGS sequence"/>
</dbReference>
<dbReference type="NCBIfam" id="NF041155">
    <property type="entry name" value="encap_f1"/>
    <property type="match status" value="1"/>
</dbReference>
<dbReference type="RefSeq" id="WP_072906592.1">
    <property type="nucleotide sequence ID" value="NZ_FRAI01000007.1"/>
</dbReference>
<protein>
    <recommendedName>
        <fullName evidence="4">Type 1 encapsulin shell protein</fullName>
    </recommendedName>
</protein>
<dbReference type="EMBL" id="FRAI01000007">
    <property type="protein sequence ID" value="SHJ85444.1"/>
    <property type="molecule type" value="Genomic_DNA"/>
</dbReference>
<gene>
    <name evidence="5" type="ORF">SAMN02745227_00876</name>
</gene>
<evidence type="ECO:0000256" key="1">
    <source>
        <dbReference type="ARBA" id="ARBA00033738"/>
    </source>
</evidence>
<dbReference type="InterPro" id="IPR007544">
    <property type="entry name" value="ENCAP"/>
</dbReference>
<sequence length="259" mass="29384">MDVLKRNLAPLTKEVWEEIEERAAQVLKTNLSARKVVKVEGPKGWDYNALATGRLKMIEGTNSGLYEVQPLVETRFTFELDRWEMDNFIRGAKDIDLSSLEEAAQKIAEFEENAIYNGFPQGNIKGLMEVAQTTISLGQDVESILKGISQGILKLRDAFVEGPYTLVVGEKVWNLLNQVVNGYPLKKIIEELVGKEIVYSKYIDGALLLPFNHEDLELTLGHDFSIGYEWHDNKKVKLFISESLTFRVLDNSIIVKYTV</sequence>
<dbReference type="PIRSF" id="PIRSF019254">
    <property type="entry name" value="CFP29"/>
    <property type="match status" value="1"/>
</dbReference>
<dbReference type="Gene3D" id="3.30.2320.10">
    <property type="entry name" value="hypothetical protein PF0899 domain"/>
    <property type="match status" value="1"/>
</dbReference>
<evidence type="ECO:0000256" key="4">
    <source>
        <dbReference type="ARBA" id="ARBA00050023"/>
    </source>
</evidence>
<dbReference type="Gene3D" id="3.30.2400.30">
    <property type="match status" value="1"/>
</dbReference>
<proteinExistence type="inferred from homology"/>
<dbReference type="GO" id="GO:0140737">
    <property type="term" value="C:encapsulin nanocompartment"/>
    <property type="evidence" value="ECO:0007669"/>
    <property type="project" value="UniProtKB-SubCell"/>
</dbReference>
<organism evidence="5 6">
    <name type="scientific">Anaerobranca californiensis DSM 14826</name>
    <dbReference type="NCBI Taxonomy" id="1120989"/>
    <lineage>
        <taxon>Bacteria</taxon>
        <taxon>Bacillati</taxon>
        <taxon>Bacillota</taxon>
        <taxon>Clostridia</taxon>
        <taxon>Eubacteriales</taxon>
        <taxon>Proteinivoracaceae</taxon>
        <taxon>Anaerobranca</taxon>
    </lineage>
</organism>
<name>A0A1M6MPT3_9FIRM</name>
<dbReference type="InterPro" id="IPR051429">
    <property type="entry name" value="Encapsulin_nc"/>
</dbReference>
<dbReference type="STRING" id="1120989.SAMN02745227_00876"/>
<evidence type="ECO:0000313" key="5">
    <source>
        <dbReference type="EMBL" id="SHJ85444.1"/>
    </source>
</evidence>
<keyword evidence="6" id="KW-1185">Reference proteome</keyword>